<dbReference type="GO" id="GO:0046872">
    <property type="term" value="F:metal ion binding"/>
    <property type="evidence" value="ECO:0007669"/>
    <property type="project" value="UniProtKB-KW"/>
</dbReference>
<name>A0A2P8AIJ5_9PEZI</name>
<evidence type="ECO:0000256" key="6">
    <source>
        <dbReference type="ARBA" id="ARBA00023242"/>
    </source>
</evidence>
<keyword evidence="6" id="KW-0539">Nucleus</keyword>
<dbReference type="GO" id="GO:0003677">
    <property type="term" value="F:DNA binding"/>
    <property type="evidence" value="ECO:0007669"/>
    <property type="project" value="UniProtKB-KW"/>
</dbReference>
<keyword evidence="5" id="KW-0804">Transcription</keyword>
<dbReference type="Proteomes" id="UP000243723">
    <property type="component" value="Unassembled WGS sequence"/>
</dbReference>
<reference evidence="8 9" key="1">
    <citation type="submission" date="2017-05" db="EMBL/GenBank/DDBJ databases">
        <title>Draft genome sequence of Elsinoe australis.</title>
        <authorList>
            <person name="Cheng Q."/>
        </authorList>
    </citation>
    <scope>NUCLEOTIDE SEQUENCE [LARGE SCALE GENOMIC DNA]</scope>
    <source>
        <strain evidence="8 9">NL1</strain>
    </source>
</reference>
<evidence type="ECO:0000256" key="2">
    <source>
        <dbReference type="ARBA" id="ARBA00022833"/>
    </source>
</evidence>
<evidence type="ECO:0000256" key="4">
    <source>
        <dbReference type="ARBA" id="ARBA00023125"/>
    </source>
</evidence>
<dbReference type="PANTHER" id="PTHR31313:SF77">
    <property type="entry name" value="ZN(II)2CYS6 TRANSCRIPTION FACTOR (EUROFUNG)"/>
    <property type="match status" value="1"/>
</dbReference>
<comment type="caution">
    <text evidence="8">The sequence shown here is derived from an EMBL/GenBank/DDBJ whole genome shotgun (WGS) entry which is preliminary data.</text>
</comment>
<sequence length="141" mass="16116">MRNLDRLSNAGTAMRERSAWNRPKRSRTVCVESAQEIARILLVVEQDPGFRRITVETSQMLPSAALVLIFSTLSVSSDKVKDDILRDLTTIMRALDELSSVLDSARESRDYLLSIQQQWQKKYKKSKKRSRDAGMGDLELE</sequence>
<dbReference type="OrthoDB" id="2154091at2759"/>
<accession>A0A2P8AIJ5</accession>
<feature type="region of interest" description="Disordered" evidence="7">
    <location>
        <begin position="121"/>
        <end position="141"/>
    </location>
</feature>
<dbReference type="AlphaFoldDB" id="A0A2P8AIJ5"/>
<keyword evidence="1" id="KW-0479">Metal-binding</keyword>
<gene>
    <name evidence="8" type="ORF">B9Z65_443</name>
</gene>
<proteinExistence type="predicted"/>
<organism evidence="8 9">
    <name type="scientific">Elsinoe australis</name>
    <dbReference type="NCBI Taxonomy" id="40998"/>
    <lineage>
        <taxon>Eukaryota</taxon>
        <taxon>Fungi</taxon>
        <taxon>Dikarya</taxon>
        <taxon>Ascomycota</taxon>
        <taxon>Pezizomycotina</taxon>
        <taxon>Dothideomycetes</taxon>
        <taxon>Dothideomycetidae</taxon>
        <taxon>Myriangiales</taxon>
        <taxon>Elsinoaceae</taxon>
        <taxon>Elsinoe</taxon>
    </lineage>
</organism>
<dbReference type="CDD" id="cd12148">
    <property type="entry name" value="fungal_TF_MHR"/>
    <property type="match status" value="1"/>
</dbReference>
<feature type="compositionally biased region" description="Basic residues" evidence="7">
    <location>
        <begin position="121"/>
        <end position="130"/>
    </location>
</feature>
<protein>
    <submittedName>
        <fullName evidence="8">Uncharacterized protein</fullName>
    </submittedName>
</protein>
<keyword evidence="9" id="KW-1185">Reference proteome</keyword>
<evidence type="ECO:0000256" key="7">
    <source>
        <dbReference type="SAM" id="MobiDB-lite"/>
    </source>
</evidence>
<evidence type="ECO:0000256" key="1">
    <source>
        <dbReference type="ARBA" id="ARBA00022723"/>
    </source>
</evidence>
<dbReference type="PANTHER" id="PTHR31313">
    <property type="entry name" value="TY1 ENHANCER ACTIVATOR"/>
    <property type="match status" value="1"/>
</dbReference>
<evidence type="ECO:0000313" key="9">
    <source>
        <dbReference type="Proteomes" id="UP000243723"/>
    </source>
</evidence>
<dbReference type="InterPro" id="IPR051615">
    <property type="entry name" value="Transcr_Regulatory_Elem"/>
</dbReference>
<keyword evidence="3" id="KW-0805">Transcription regulation</keyword>
<evidence type="ECO:0000313" key="8">
    <source>
        <dbReference type="EMBL" id="PSK60293.1"/>
    </source>
</evidence>
<evidence type="ECO:0000256" key="5">
    <source>
        <dbReference type="ARBA" id="ARBA00023163"/>
    </source>
</evidence>
<keyword evidence="4" id="KW-0238">DNA-binding</keyword>
<dbReference type="EMBL" id="NHZQ01000003">
    <property type="protein sequence ID" value="PSK60293.1"/>
    <property type="molecule type" value="Genomic_DNA"/>
</dbReference>
<evidence type="ECO:0000256" key="3">
    <source>
        <dbReference type="ARBA" id="ARBA00023015"/>
    </source>
</evidence>
<dbReference type="STRING" id="40998.A0A2P8AIJ5"/>
<keyword evidence="2" id="KW-0862">Zinc</keyword>